<name>A0A1G2H4B0_9BACT</name>
<comment type="caution">
    <text evidence="1">The sequence shown here is derived from an EMBL/GenBank/DDBJ whole genome shotgun (WGS) entry which is preliminary data.</text>
</comment>
<evidence type="ECO:0000313" key="2">
    <source>
        <dbReference type="Proteomes" id="UP000178996"/>
    </source>
</evidence>
<accession>A0A1G2H4B0</accession>
<dbReference type="AlphaFoldDB" id="A0A1G2H4B0"/>
<protein>
    <submittedName>
        <fullName evidence="1">Uncharacterized protein</fullName>
    </submittedName>
</protein>
<evidence type="ECO:0000313" key="1">
    <source>
        <dbReference type="EMBL" id="OGZ57303.1"/>
    </source>
</evidence>
<dbReference type="EMBL" id="MHOB01000026">
    <property type="protein sequence ID" value="OGZ57303.1"/>
    <property type="molecule type" value="Genomic_DNA"/>
</dbReference>
<organism evidence="1 2">
    <name type="scientific">Candidatus Ryanbacteria bacterium RIFCSPLOWO2_12_FULL_47_9c</name>
    <dbReference type="NCBI Taxonomy" id="1802131"/>
    <lineage>
        <taxon>Bacteria</taxon>
        <taxon>Candidatus Ryaniibacteriota</taxon>
    </lineage>
</organism>
<proteinExistence type="predicted"/>
<sequence length="70" mass="7875">MGEVRILKDGSIVQKCGGCGREYTYTPEGGSRISPRRRYEIVVRLESEDYRCGNTSRTPECTKSNQQSGQ</sequence>
<gene>
    <name evidence="1" type="ORF">A3G60_01515</name>
</gene>
<reference evidence="1 2" key="1">
    <citation type="journal article" date="2016" name="Nat. Commun.">
        <title>Thousands of microbial genomes shed light on interconnected biogeochemical processes in an aquifer system.</title>
        <authorList>
            <person name="Anantharaman K."/>
            <person name="Brown C.T."/>
            <person name="Hug L.A."/>
            <person name="Sharon I."/>
            <person name="Castelle C.J."/>
            <person name="Probst A.J."/>
            <person name="Thomas B.C."/>
            <person name="Singh A."/>
            <person name="Wilkins M.J."/>
            <person name="Karaoz U."/>
            <person name="Brodie E.L."/>
            <person name="Williams K.H."/>
            <person name="Hubbard S.S."/>
            <person name="Banfield J.F."/>
        </authorList>
    </citation>
    <scope>NUCLEOTIDE SEQUENCE [LARGE SCALE GENOMIC DNA]</scope>
</reference>
<dbReference type="Proteomes" id="UP000178996">
    <property type="component" value="Unassembled WGS sequence"/>
</dbReference>